<gene>
    <name evidence="2" type="ORF">HMPREF0216_02440</name>
</gene>
<comment type="caution">
    <text evidence="2">The sequence shown here is derived from an EMBL/GenBank/DDBJ whole genome shotgun (WGS) entry which is preliminary data.</text>
</comment>
<evidence type="ECO:0000313" key="2">
    <source>
        <dbReference type="EMBL" id="EKY25534.1"/>
    </source>
</evidence>
<name>L1QC42_9CLOT</name>
<evidence type="ECO:0000256" key="1">
    <source>
        <dbReference type="SAM" id="Coils"/>
    </source>
</evidence>
<evidence type="ECO:0000313" key="3">
    <source>
        <dbReference type="Proteomes" id="UP000010420"/>
    </source>
</evidence>
<reference evidence="2 3" key="1">
    <citation type="submission" date="2012-05" db="EMBL/GenBank/DDBJ databases">
        <authorList>
            <person name="Weinstock G."/>
            <person name="Sodergren E."/>
            <person name="Lobos E.A."/>
            <person name="Fulton L."/>
            <person name="Fulton R."/>
            <person name="Courtney L."/>
            <person name="Fronick C."/>
            <person name="O'Laughlin M."/>
            <person name="Godfrey J."/>
            <person name="Wilson R.M."/>
            <person name="Miner T."/>
            <person name="Farmer C."/>
            <person name="Delehaunty K."/>
            <person name="Cordes M."/>
            <person name="Minx P."/>
            <person name="Tomlinson C."/>
            <person name="Chen J."/>
            <person name="Wollam A."/>
            <person name="Pepin K.H."/>
            <person name="Bhonagiri V."/>
            <person name="Zhang X."/>
            <person name="Suruliraj S."/>
            <person name="Warren W."/>
            <person name="Mitreva M."/>
            <person name="Mardis E.R."/>
            <person name="Wilson R.K."/>
        </authorList>
    </citation>
    <scope>NUCLEOTIDE SEQUENCE [LARGE SCALE GENOMIC DNA]</scope>
    <source>
        <strain evidence="2 3">DSM 1785</strain>
    </source>
</reference>
<keyword evidence="1" id="KW-0175">Coiled coil</keyword>
<dbReference type="STRING" id="545697.HMPREF0216_02440"/>
<protein>
    <submittedName>
        <fullName evidence="2">Uncharacterized protein</fullName>
    </submittedName>
</protein>
<dbReference type="AlphaFoldDB" id="L1QC42"/>
<accession>L1QC42</accession>
<organism evidence="2 3">
    <name type="scientific">Clostridium celatum DSM 1785</name>
    <dbReference type="NCBI Taxonomy" id="545697"/>
    <lineage>
        <taxon>Bacteria</taxon>
        <taxon>Bacillati</taxon>
        <taxon>Bacillota</taxon>
        <taxon>Clostridia</taxon>
        <taxon>Eubacteriales</taxon>
        <taxon>Clostridiaceae</taxon>
        <taxon>Clostridium</taxon>
    </lineage>
</organism>
<dbReference type="HOGENOM" id="CLU_1183353_0_0_9"/>
<sequence>MKKVFVRRSNEFIIPIKYLDISEFDISEEAFDSRESEKDAKDIEFKLEKKVRYLFFKLSDLVKISENEDIYYICERVLESISLVHVNNIPCFKGIKEKEVSEIDEKNFIKYCLGSFKKIYDYHVNKFKCDINTEKNNKTLTKKKLEVKLKNIDNEIEELFEELYEKVGFKSNKYILDIHIFMFTSILNLLIENLPCFIEVKKQLKETELKAIIKMHVINFTEAFNECSKQFKCW</sequence>
<dbReference type="eggNOG" id="ENOG5032JMW">
    <property type="taxonomic scope" value="Bacteria"/>
</dbReference>
<proteinExistence type="predicted"/>
<dbReference type="PATRIC" id="fig|545697.3.peg.2402"/>
<keyword evidence="3" id="KW-1185">Reference proteome</keyword>
<dbReference type="EMBL" id="AMEZ01000068">
    <property type="protein sequence ID" value="EKY25534.1"/>
    <property type="molecule type" value="Genomic_DNA"/>
</dbReference>
<feature type="coiled-coil region" evidence="1">
    <location>
        <begin position="135"/>
        <end position="162"/>
    </location>
</feature>
<dbReference type="Proteomes" id="UP000010420">
    <property type="component" value="Unassembled WGS sequence"/>
</dbReference>